<dbReference type="FunFam" id="1.20.1720.10:FF:000012">
    <property type="entry name" value="MFS toxin efflux pump (AflT)"/>
    <property type="match status" value="1"/>
</dbReference>
<evidence type="ECO:0000256" key="3">
    <source>
        <dbReference type="ARBA" id="ARBA00022989"/>
    </source>
</evidence>
<keyword evidence="9" id="KW-1185">Reference proteome</keyword>
<evidence type="ECO:0000313" key="9">
    <source>
        <dbReference type="Proteomes" id="UP001172673"/>
    </source>
</evidence>
<keyword evidence="3 6" id="KW-1133">Transmembrane helix</keyword>
<feature type="transmembrane region" description="Helical" evidence="6">
    <location>
        <begin position="144"/>
        <end position="169"/>
    </location>
</feature>
<dbReference type="PANTHER" id="PTHR23501:SF201">
    <property type="entry name" value="MFS AFLATOXIN EFFLUX PUMP"/>
    <property type="match status" value="1"/>
</dbReference>
<evidence type="ECO:0000256" key="2">
    <source>
        <dbReference type="ARBA" id="ARBA00022692"/>
    </source>
</evidence>
<feature type="region of interest" description="Disordered" evidence="5">
    <location>
        <begin position="541"/>
        <end position="566"/>
    </location>
</feature>
<dbReference type="Gene3D" id="1.20.1250.20">
    <property type="entry name" value="MFS general substrate transporter like domains"/>
    <property type="match status" value="2"/>
</dbReference>
<feature type="transmembrane region" description="Helical" evidence="6">
    <location>
        <begin position="51"/>
        <end position="77"/>
    </location>
</feature>
<evidence type="ECO:0000256" key="1">
    <source>
        <dbReference type="ARBA" id="ARBA00004141"/>
    </source>
</evidence>
<evidence type="ECO:0000256" key="6">
    <source>
        <dbReference type="SAM" id="Phobius"/>
    </source>
</evidence>
<feature type="transmembrane region" description="Helical" evidence="6">
    <location>
        <begin position="279"/>
        <end position="299"/>
    </location>
</feature>
<dbReference type="PROSITE" id="PS50850">
    <property type="entry name" value="MFS"/>
    <property type="match status" value="1"/>
</dbReference>
<evidence type="ECO:0000259" key="7">
    <source>
        <dbReference type="PROSITE" id="PS50850"/>
    </source>
</evidence>
<dbReference type="Pfam" id="PF07690">
    <property type="entry name" value="MFS_1"/>
    <property type="match status" value="1"/>
</dbReference>
<feature type="transmembrane region" description="Helical" evidence="6">
    <location>
        <begin position="385"/>
        <end position="404"/>
    </location>
</feature>
<protein>
    <recommendedName>
        <fullName evidence="7">Major facilitator superfamily (MFS) profile domain-containing protein</fullName>
    </recommendedName>
</protein>
<feature type="transmembrane region" description="Helical" evidence="6">
    <location>
        <begin position="89"/>
        <end position="106"/>
    </location>
</feature>
<dbReference type="GO" id="GO:0005886">
    <property type="term" value="C:plasma membrane"/>
    <property type="evidence" value="ECO:0007669"/>
    <property type="project" value="TreeGrafter"/>
</dbReference>
<reference evidence="8" key="1">
    <citation type="submission" date="2022-10" db="EMBL/GenBank/DDBJ databases">
        <title>Culturing micro-colonial fungi from biological soil crusts in the Mojave desert and describing Neophaeococcomyces mojavensis, and introducing the new genera and species Taxawa tesnikishii.</title>
        <authorList>
            <person name="Kurbessoian T."/>
            <person name="Stajich J.E."/>
        </authorList>
    </citation>
    <scope>NUCLEOTIDE SEQUENCE</scope>
    <source>
        <strain evidence="8">TK_41</strain>
    </source>
</reference>
<keyword evidence="4 6" id="KW-0472">Membrane</keyword>
<feature type="compositionally biased region" description="Basic and acidic residues" evidence="5">
    <location>
        <begin position="14"/>
        <end position="32"/>
    </location>
</feature>
<feature type="transmembrane region" description="Helical" evidence="6">
    <location>
        <begin position="320"/>
        <end position="341"/>
    </location>
</feature>
<dbReference type="InterPro" id="IPR011701">
    <property type="entry name" value="MFS"/>
</dbReference>
<feature type="transmembrane region" description="Helical" evidence="6">
    <location>
        <begin position="443"/>
        <end position="462"/>
    </location>
</feature>
<name>A0AA38WWE4_9EURO</name>
<dbReference type="GO" id="GO:0022857">
    <property type="term" value="F:transmembrane transporter activity"/>
    <property type="evidence" value="ECO:0007669"/>
    <property type="project" value="InterPro"/>
</dbReference>
<feature type="transmembrane region" description="Helical" evidence="6">
    <location>
        <begin position="118"/>
        <end position="138"/>
    </location>
</feature>
<proteinExistence type="predicted"/>
<comment type="subcellular location">
    <subcellularLocation>
        <location evidence="1">Membrane</location>
        <topology evidence="1">Multi-pass membrane protein</topology>
    </subcellularLocation>
</comment>
<evidence type="ECO:0000256" key="5">
    <source>
        <dbReference type="SAM" id="MobiDB-lite"/>
    </source>
</evidence>
<feature type="transmembrane region" description="Helical" evidence="6">
    <location>
        <begin position="513"/>
        <end position="535"/>
    </location>
</feature>
<dbReference type="PANTHER" id="PTHR23501">
    <property type="entry name" value="MAJOR FACILITATOR SUPERFAMILY"/>
    <property type="match status" value="1"/>
</dbReference>
<dbReference type="SUPFAM" id="SSF103473">
    <property type="entry name" value="MFS general substrate transporter"/>
    <property type="match status" value="1"/>
</dbReference>
<dbReference type="FunFam" id="1.20.1250.20:FF:000196">
    <property type="entry name" value="MFS toxin efflux pump (AflT)"/>
    <property type="match status" value="1"/>
</dbReference>
<evidence type="ECO:0000256" key="4">
    <source>
        <dbReference type="ARBA" id="ARBA00023136"/>
    </source>
</evidence>
<dbReference type="InterPro" id="IPR020846">
    <property type="entry name" value="MFS_dom"/>
</dbReference>
<feature type="region of interest" description="Disordered" evidence="5">
    <location>
        <begin position="1"/>
        <end position="40"/>
    </location>
</feature>
<evidence type="ECO:0000313" key="8">
    <source>
        <dbReference type="EMBL" id="KAJ9602381.1"/>
    </source>
</evidence>
<accession>A0AA38WWE4</accession>
<feature type="transmembrane region" description="Helical" evidence="6">
    <location>
        <begin position="207"/>
        <end position="227"/>
    </location>
</feature>
<keyword evidence="2 6" id="KW-0812">Transmembrane</keyword>
<comment type="caution">
    <text evidence="8">The sequence shown here is derived from an EMBL/GenBank/DDBJ whole genome shotgun (WGS) entry which is preliminary data.</text>
</comment>
<dbReference type="AlphaFoldDB" id="A0AA38WWE4"/>
<feature type="transmembrane region" description="Helical" evidence="6">
    <location>
        <begin position="410"/>
        <end position="431"/>
    </location>
</feature>
<gene>
    <name evidence="8" type="ORF">H2200_013236</name>
</gene>
<feature type="transmembrane region" description="Helical" evidence="6">
    <location>
        <begin position="353"/>
        <end position="373"/>
    </location>
</feature>
<dbReference type="Proteomes" id="UP001172673">
    <property type="component" value="Unassembled WGS sequence"/>
</dbReference>
<dbReference type="EMBL" id="JAPDRK010000027">
    <property type="protein sequence ID" value="KAJ9602381.1"/>
    <property type="molecule type" value="Genomic_DNA"/>
</dbReference>
<feature type="domain" description="Major facilitator superfamily (MFS) profile" evidence="7">
    <location>
        <begin position="54"/>
        <end position="540"/>
    </location>
</feature>
<sequence length="566" mass="60528">MSPTASVRSGSAAPEEHIQSPEKQNDATKESEPVNEYEDAERNFQPKSLKFWTIIAGIYMSIFLVALDRTIISTAIPRITDDFDSIQDIGWYGSAYMLTCACFNPISGRVYQLYSTKWVFLSSIVVFEVGSVLCGAAPNSTAFILGRAIAGLASAFIFSGAILLTLPLVPPAKRPIVNSMVGLLFGISSVAGPILGGAFTDKVTWRWCFYINLPIGGFTLAVVLLWLHPESPKREGLTVMAQIKRLDPIGIFFFIPSIVCLTLALQWGGTTDSWSAPRVIGLLVTFAVLFIAFIVVEVLTPDTAMAPTRVVLERSIAGSLTFMFLLSGGLMSTLYYLSVWFQAAKGNSAVHAGINTVPLALGFVVFGVAAAVVTQKIRYYVPPMLLAPVLTSVGAGMLSTLVPSSGSSAWIGYQVLYGFGVGSGFQTSTLPTQYVLPRADVPIGLALTFFMQQLGGTVFLAVSQNVFSSSLVSRLSGTAGLNTNIIVNTGATDLRKVVPPSQLNTVIDAYSHALTRVFLLTAILSACMVIGVLPVRWKKVPGKSKAKEGPASSDTEVEEGEGKSNV</sequence>
<dbReference type="CDD" id="cd17502">
    <property type="entry name" value="MFS_Azr1_MDR_like"/>
    <property type="match status" value="1"/>
</dbReference>
<feature type="transmembrane region" description="Helical" evidence="6">
    <location>
        <begin position="248"/>
        <end position="267"/>
    </location>
</feature>
<feature type="transmembrane region" description="Helical" evidence="6">
    <location>
        <begin position="176"/>
        <end position="195"/>
    </location>
</feature>
<dbReference type="InterPro" id="IPR036259">
    <property type="entry name" value="MFS_trans_sf"/>
</dbReference>
<organism evidence="8 9">
    <name type="scientific">Cladophialophora chaetospira</name>
    <dbReference type="NCBI Taxonomy" id="386627"/>
    <lineage>
        <taxon>Eukaryota</taxon>
        <taxon>Fungi</taxon>
        <taxon>Dikarya</taxon>
        <taxon>Ascomycota</taxon>
        <taxon>Pezizomycotina</taxon>
        <taxon>Eurotiomycetes</taxon>
        <taxon>Chaetothyriomycetidae</taxon>
        <taxon>Chaetothyriales</taxon>
        <taxon>Herpotrichiellaceae</taxon>
        <taxon>Cladophialophora</taxon>
    </lineage>
</organism>